<feature type="chain" id="PRO_5026710100" description="TNFR-Cys domain-containing protein" evidence="3">
    <location>
        <begin position="20"/>
        <end position="376"/>
    </location>
</feature>
<keyword evidence="6" id="KW-1185">Reference proteome</keyword>
<dbReference type="Gene3D" id="2.10.50.10">
    <property type="entry name" value="Tumor Necrosis Factor Receptor, subunit A, domain 2"/>
    <property type="match status" value="1"/>
</dbReference>
<gene>
    <name evidence="5" type="ORF">MCOR_53626</name>
</gene>
<dbReference type="PROSITE" id="PS50050">
    <property type="entry name" value="TNFR_NGFR_2"/>
    <property type="match status" value="1"/>
</dbReference>
<evidence type="ECO:0000256" key="2">
    <source>
        <dbReference type="SAM" id="Phobius"/>
    </source>
</evidence>
<feature type="domain" description="TNFR-Cys" evidence="4">
    <location>
        <begin position="74"/>
        <end position="113"/>
    </location>
</feature>
<dbReference type="Proteomes" id="UP000507470">
    <property type="component" value="Unassembled WGS sequence"/>
</dbReference>
<keyword evidence="2" id="KW-0812">Transmembrane</keyword>
<keyword evidence="2" id="KW-0472">Membrane</keyword>
<evidence type="ECO:0000256" key="3">
    <source>
        <dbReference type="SAM" id="SignalP"/>
    </source>
</evidence>
<evidence type="ECO:0000256" key="1">
    <source>
        <dbReference type="PROSITE-ProRule" id="PRU00206"/>
    </source>
</evidence>
<accession>A0A6J8EMC2</accession>
<dbReference type="OrthoDB" id="6091852at2759"/>
<evidence type="ECO:0000313" key="6">
    <source>
        <dbReference type="Proteomes" id="UP000507470"/>
    </source>
</evidence>
<name>A0A6J8EMC2_MYTCO</name>
<keyword evidence="2" id="KW-1133">Transmembrane helix</keyword>
<evidence type="ECO:0000259" key="4">
    <source>
        <dbReference type="PROSITE" id="PS50050"/>
    </source>
</evidence>
<comment type="caution">
    <text evidence="1">Lacks conserved residue(s) required for the propagation of feature annotation.</text>
</comment>
<reference evidence="5 6" key="1">
    <citation type="submission" date="2020-06" db="EMBL/GenBank/DDBJ databases">
        <authorList>
            <person name="Li R."/>
            <person name="Bekaert M."/>
        </authorList>
    </citation>
    <scope>NUCLEOTIDE SEQUENCE [LARGE SCALE GENOMIC DNA]</scope>
    <source>
        <strain evidence="6">wild</strain>
    </source>
</reference>
<feature type="signal peptide" evidence="3">
    <location>
        <begin position="1"/>
        <end position="19"/>
    </location>
</feature>
<sequence length="376" mass="41893">MIRNRQIYIVMVCVGLAFAEICSPDDNMYYNPQLGMCAKCDSCLRGMGKDTVKVNEKIKWDQAHGALTCTPCVPCTTGYYNDRRDFDCKPCNNCSQQNRYEIDQCTSISDVKCGAIIKTEHPITDSIQENPTSLQIKEFHILVTLVVTTVGSCVVIALVLLCFIYQRRRYKSKDGNFTMNNNVECNDSMQRVPLVVVDNRTSAPTSQTGEDREYDVSTKQSTIINFPTSSHTISQQMSPGSETTPKVVASNNDQNREFQSEVSSNHQCSSIKAINSNKLTNNCGKTHGPLLCCAVILDSSIDDVSKSSMSTGSSPLVLDTFLNERNDKCHEALSIYPETCMLKRSNCSILTNGSMFNHDKECSPSYFCKCYDCSNH</sequence>
<organism evidence="5 6">
    <name type="scientific">Mytilus coruscus</name>
    <name type="common">Sea mussel</name>
    <dbReference type="NCBI Taxonomy" id="42192"/>
    <lineage>
        <taxon>Eukaryota</taxon>
        <taxon>Metazoa</taxon>
        <taxon>Spiralia</taxon>
        <taxon>Lophotrochozoa</taxon>
        <taxon>Mollusca</taxon>
        <taxon>Bivalvia</taxon>
        <taxon>Autobranchia</taxon>
        <taxon>Pteriomorphia</taxon>
        <taxon>Mytilida</taxon>
        <taxon>Mytiloidea</taxon>
        <taxon>Mytilidae</taxon>
        <taxon>Mytilinae</taxon>
        <taxon>Mytilus</taxon>
    </lineage>
</organism>
<feature type="transmembrane region" description="Helical" evidence="2">
    <location>
        <begin position="139"/>
        <end position="165"/>
    </location>
</feature>
<dbReference type="InterPro" id="IPR001368">
    <property type="entry name" value="TNFR/NGFR_Cys_rich_reg"/>
</dbReference>
<dbReference type="AlphaFoldDB" id="A0A6J8EMC2"/>
<evidence type="ECO:0000313" key="5">
    <source>
        <dbReference type="EMBL" id="CAC5421507.1"/>
    </source>
</evidence>
<feature type="repeat" description="TNFR-Cys" evidence="1">
    <location>
        <begin position="74"/>
        <end position="113"/>
    </location>
</feature>
<protein>
    <recommendedName>
        <fullName evidence="4">TNFR-Cys domain-containing protein</fullName>
    </recommendedName>
</protein>
<proteinExistence type="predicted"/>
<dbReference type="EMBL" id="CACVKT020009356">
    <property type="protein sequence ID" value="CAC5421507.1"/>
    <property type="molecule type" value="Genomic_DNA"/>
</dbReference>
<keyword evidence="3" id="KW-0732">Signal</keyword>